<dbReference type="RefSeq" id="WP_019680080.1">
    <property type="nucleotide sequence ID" value="NZ_ATAX01000028.1"/>
</dbReference>
<keyword evidence="3" id="KW-1003">Cell membrane</keyword>
<comment type="subcellular location">
    <subcellularLocation>
        <location evidence="1 7">Cell membrane</location>
        <topology evidence="1 7">Multi-pass membrane protein</topology>
    </subcellularLocation>
</comment>
<evidence type="ECO:0000313" key="10">
    <source>
        <dbReference type="Proteomes" id="UP000019365"/>
    </source>
</evidence>
<evidence type="ECO:0000256" key="2">
    <source>
        <dbReference type="ARBA" id="ARBA00022448"/>
    </source>
</evidence>
<evidence type="ECO:0000256" key="3">
    <source>
        <dbReference type="ARBA" id="ARBA00022475"/>
    </source>
</evidence>
<keyword evidence="4 7" id="KW-0812">Transmembrane</keyword>
<evidence type="ECO:0000256" key="1">
    <source>
        <dbReference type="ARBA" id="ARBA00004651"/>
    </source>
</evidence>
<dbReference type="eggNOG" id="COG1175">
    <property type="taxonomic scope" value="Bacteria"/>
</dbReference>
<feature type="transmembrane region" description="Helical" evidence="7">
    <location>
        <begin position="151"/>
        <end position="170"/>
    </location>
</feature>
<dbReference type="InterPro" id="IPR035906">
    <property type="entry name" value="MetI-like_sf"/>
</dbReference>
<keyword evidence="10" id="KW-1185">Reference proteome</keyword>
<feature type="transmembrane region" description="Helical" evidence="7">
    <location>
        <begin position="210"/>
        <end position="230"/>
    </location>
</feature>
<dbReference type="InterPro" id="IPR000515">
    <property type="entry name" value="MetI-like"/>
</dbReference>
<organism evidence="9 10">
    <name type="scientific">Ruminococcus flavefaciens 007c</name>
    <dbReference type="NCBI Taxonomy" id="1341157"/>
    <lineage>
        <taxon>Bacteria</taxon>
        <taxon>Bacillati</taxon>
        <taxon>Bacillota</taxon>
        <taxon>Clostridia</taxon>
        <taxon>Eubacteriales</taxon>
        <taxon>Oscillospiraceae</taxon>
        <taxon>Ruminococcus</taxon>
    </lineage>
</organism>
<dbReference type="GO" id="GO:0005886">
    <property type="term" value="C:plasma membrane"/>
    <property type="evidence" value="ECO:0007669"/>
    <property type="project" value="UniProtKB-SubCell"/>
</dbReference>
<name>W7UCI8_RUMFL</name>
<feature type="transmembrane region" description="Helical" evidence="7">
    <location>
        <begin position="264"/>
        <end position="285"/>
    </location>
</feature>
<feature type="transmembrane region" description="Helical" evidence="7">
    <location>
        <begin position="110"/>
        <end position="131"/>
    </location>
</feature>
<comment type="similarity">
    <text evidence="7">Belongs to the binding-protein-dependent transport system permease family.</text>
</comment>
<dbReference type="AlphaFoldDB" id="W7UCI8"/>
<dbReference type="GO" id="GO:0055085">
    <property type="term" value="P:transmembrane transport"/>
    <property type="evidence" value="ECO:0007669"/>
    <property type="project" value="InterPro"/>
</dbReference>
<dbReference type="PATRIC" id="fig|1341157.4.peg.2269"/>
<dbReference type="SUPFAM" id="SSF161098">
    <property type="entry name" value="MetI-like"/>
    <property type="match status" value="1"/>
</dbReference>
<dbReference type="PROSITE" id="PS50928">
    <property type="entry name" value="ABC_TM1"/>
    <property type="match status" value="1"/>
</dbReference>
<reference evidence="9 10" key="1">
    <citation type="journal article" date="2014" name="PLoS ONE">
        <title>Rumen cellulosomics: divergent fiber-degrading strategies revealed by comparative genome-wide analysis of six ruminococcal strains.</title>
        <authorList>
            <person name="Dassa B."/>
            <person name="Borovok I."/>
            <person name="Ruimy-Israeli V."/>
            <person name="Lamed R."/>
            <person name="Flint H.J."/>
            <person name="Duncan S.H."/>
            <person name="Henrissat B."/>
            <person name="Coutinho P."/>
            <person name="Morrison M."/>
            <person name="Mosoni P."/>
            <person name="Yeoman C.J."/>
            <person name="White B.A."/>
            <person name="Bayer E.A."/>
        </authorList>
    </citation>
    <scope>NUCLEOTIDE SEQUENCE [LARGE SCALE GENOMIC DNA]</scope>
    <source>
        <strain evidence="9 10">007c</strain>
    </source>
</reference>
<evidence type="ECO:0000256" key="5">
    <source>
        <dbReference type="ARBA" id="ARBA00022989"/>
    </source>
</evidence>
<keyword evidence="6 7" id="KW-0472">Membrane</keyword>
<dbReference type="CDD" id="cd06261">
    <property type="entry name" value="TM_PBP2"/>
    <property type="match status" value="1"/>
</dbReference>
<dbReference type="Proteomes" id="UP000019365">
    <property type="component" value="Unassembled WGS sequence"/>
</dbReference>
<protein>
    <submittedName>
        <fullName evidence="9">Sugar ABC transporter permease</fullName>
    </submittedName>
</protein>
<dbReference type="PANTHER" id="PTHR30193:SF37">
    <property type="entry name" value="INNER MEMBRANE ABC TRANSPORTER PERMEASE PROTEIN YCJO"/>
    <property type="match status" value="1"/>
</dbReference>
<feature type="transmembrane region" description="Helical" evidence="7">
    <location>
        <begin position="21"/>
        <end position="45"/>
    </location>
</feature>
<feature type="domain" description="ABC transmembrane type-1" evidence="8">
    <location>
        <begin position="73"/>
        <end position="282"/>
    </location>
</feature>
<evidence type="ECO:0000256" key="7">
    <source>
        <dbReference type="RuleBase" id="RU363032"/>
    </source>
</evidence>
<dbReference type="PANTHER" id="PTHR30193">
    <property type="entry name" value="ABC TRANSPORTER PERMEASE PROTEIN"/>
    <property type="match status" value="1"/>
</dbReference>
<evidence type="ECO:0000313" key="9">
    <source>
        <dbReference type="EMBL" id="EWM52796.1"/>
    </source>
</evidence>
<dbReference type="Pfam" id="PF00528">
    <property type="entry name" value="BPD_transp_1"/>
    <property type="match status" value="1"/>
</dbReference>
<evidence type="ECO:0000256" key="4">
    <source>
        <dbReference type="ARBA" id="ARBA00022692"/>
    </source>
</evidence>
<feature type="transmembrane region" description="Helical" evidence="7">
    <location>
        <begin position="77"/>
        <end position="98"/>
    </location>
</feature>
<dbReference type="InterPro" id="IPR051393">
    <property type="entry name" value="ABC_transporter_permease"/>
</dbReference>
<evidence type="ECO:0000259" key="8">
    <source>
        <dbReference type="PROSITE" id="PS50928"/>
    </source>
</evidence>
<proteinExistence type="inferred from homology"/>
<keyword evidence="2 7" id="KW-0813">Transport</keyword>
<dbReference type="OrthoDB" id="9788108at2"/>
<keyword evidence="5 7" id="KW-1133">Transmembrane helix</keyword>
<evidence type="ECO:0000256" key="6">
    <source>
        <dbReference type="ARBA" id="ARBA00023136"/>
    </source>
</evidence>
<gene>
    <name evidence="9" type="ORF">RF007C_14355</name>
</gene>
<dbReference type="Gene3D" id="1.10.3720.10">
    <property type="entry name" value="MetI-like"/>
    <property type="match status" value="1"/>
</dbReference>
<accession>W7UCI8</accession>
<dbReference type="EMBL" id="ATAX01000028">
    <property type="protein sequence ID" value="EWM52796.1"/>
    <property type="molecule type" value="Genomic_DNA"/>
</dbReference>
<sequence length="295" mass="33628">MKNKTKNQCGRKGERIFSNVCVLPSLIGVMIFFFVPFCIVIYYSLINNPVMKEFVGLENYGKLFKNAAFMKSVKNTAFFSLVSVPLSVILSLGLAMLLERKIPGKSIFRTFFLSPLMVPTASVVLVWQVLFHNHGTINQIIEKFGGQSVDWIKSPYGQVIIICMFLWKNLGYNMILFMSALCTIPRDIIEVADLEGASSWYKFVHIKLRYLSPTILFVLILSLINSFKIFREVYLLTGNYPQDKLYMLQHFMNNTFNSLDYQKLSAAAVLFALVMIVIMAILLIAENIFGKDVES</sequence>
<comment type="caution">
    <text evidence="9">The sequence shown here is derived from an EMBL/GenBank/DDBJ whole genome shotgun (WGS) entry which is preliminary data.</text>
</comment>